<keyword evidence="7" id="KW-0496">Mitochondrion</keyword>
<comment type="caution">
    <text evidence="12">The sequence shown here is derived from an EMBL/GenBank/DDBJ whole genome shotgun (WGS) entry which is preliminary data.</text>
</comment>
<keyword evidence="8 9" id="KW-0472">Membrane</keyword>
<dbReference type="EMBL" id="JABMIG020000171">
    <property type="protein sequence ID" value="KAL3787655.1"/>
    <property type="molecule type" value="Genomic_DNA"/>
</dbReference>
<reference evidence="12 13" key="1">
    <citation type="journal article" date="2020" name="G3 (Bethesda)">
        <title>Improved Reference Genome for Cyclotella cryptica CCMP332, a Model for Cell Wall Morphogenesis, Salinity Adaptation, and Lipid Production in Diatoms (Bacillariophyta).</title>
        <authorList>
            <person name="Roberts W.R."/>
            <person name="Downey K.M."/>
            <person name="Ruck E.C."/>
            <person name="Traller J.C."/>
            <person name="Alverson A.J."/>
        </authorList>
    </citation>
    <scope>NUCLEOTIDE SEQUENCE [LARGE SCALE GENOMIC DNA]</scope>
    <source>
        <strain evidence="12 13">CCMP332</strain>
    </source>
</reference>
<dbReference type="Gene3D" id="1.50.40.10">
    <property type="entry name" value="Mitochondrial carrier domain"/>
    <property type="match status" value="1"/>
</dbReference>
<evidence type="ECO:0000256" key="5">
    <source>
        <dbReference type="ARBA" id="ARBA00022737"/>
    </source>
</evidence>
<comment type="similarity">
    <text evidence="2 10">Belongs to the mitochondrial carrier (TC 2.A.29) family.</text>
</comment>
<dbReference type="InterPro" id="IPR023395">
    <property type="entry name" value="MCP_dom_sf"/>
</dbReference>
<protein>
    <recommendedName>
        <fullName evidence="14">Mitochondrial carrier protein</fullName>
    </recommendedName>
</protein>
<evidence type="ECO:0008006" key="14">
    <source>
        <dbReference type="Google" id="ProtNLM"/>
    </source>
</evidence>
<keyword evidence="6" id="KW-1133">Transmembrane helix</keyword>
<evidence type="ECO:0000313" key="12">
    <source>
        <dbReference type="EMBL" id="KAL3787655.1"/>
    </source>
</evidence>
<evidence type="ECO:0000256" key="11">
    <source>
        <dbReference type="SAM" id="MobiDB-lite"/>
    </source>
</evidence>
<evidence type="ECO:0000256" key="8">
    <source>
        <dbReference type="ARBA" id="ARBA00023136"/>
    </source>
</evidence>
<organism evidence="12 13">
    <name type="scientific">Cyclotella cryptica</name>
    <dbReference type="NCBI Taxonomy" id="29204"/>
    <lineage>
        <taxon>Eukaryota</taxon>
        <taxon>Sar</taxon>
        <taxon>Stramenopiles</taxon>
        <taxon>Ochrophyta</taxon>
        <taxon>Bacillariophyta</taxon>
        <taxon>Coscinodiscophyceae</taxon>
        <taxon>Thalassiosirophycidae</taxon>
        <taxon>Stephanodiscales</taxon>
        <taxon>Stephanodiscaceae</taxon>
        <taxon>Cyclotella</taxon>
    </lineage>
</organism>
<gene>
    <name evidence="12" type="ORF">HJC23_011803</name>
</gene>
<keyword evidence="3 10" id="KW-0813">Transport</keyword>
<comment type="subcellular location">
    <subcellularLocation>
        <location evidence="1">Mitochondrion membrane</location>
        <topology evidence="1">Multi-pass membrane protein</topology>
    </subcellularLocation>
</comment>
<feature type="repeat" description="Solcar" evidence="9">
    <location>
        <begin position="32"/>
        <end position="113"/>
    </location>
</feature>
<evidence type="ECO:0000256" key="4">
    <source>
        <dbReference type="ARBA" id="ARBA00022692"/>
    </source>
</evidence>
<evidence type="ECO:0000313" key="13">
    <source>
        <dbReference type="Proteomes" id="UP001516023"/>
    </source>
</evidence>
<dbReference type="InterPro" id="IPR002067">
    <property type="entry name" value="MCP"/>
</dbReference>
<evidence type="ECO:0000256" key="10">
    <source>
        <dbReference type="RuleBase" id="RU000488"/>
    </source>
</evidence>
<evidence type="ECO:0000256" key="2">
    <source>
        <dbReference type="ARBA" id="ARBA00006375"/>
    </source>
</evidence>
<keyword evidence="5" id="KW-0677">Repeat</keyword>
<dbReference type="AlphaFoldDB" id="A0ABD3PHU4"/>
<evidence type="ECO:0000256" key="7">
    <source>
        <dbReference type="ARBA" id="ARBA00023128"/>
    </source>
</evidence>
<dbReference type="PRINTS" id="PR00926">
    <property type="entry name" value="MITOCARRIER"/>
</dbReference>
<keyword evidence="4 9" id="KW-0812">Transmembrane</keyword>
<evidence type="ECO:0000256" key="3">
    <source>
        <dbReference type="ARBA" id="ARBA00022448"/>
    </source>
</evidence>
<proteinExistence type="inferred from homology"/>
<feature type="repeat" description="Solcar" evidence="9">
    <location>
        <begin position="125"/>
        <end position="222"/>
    </location>
</feature>
<dbReference type="GO" id="GO:0031966">
    <property type="term" value="C:mitochondrial membrane"/>
    <property type="evidence" value="ECO:0007669"/>
    <property type="project" value="UniProtKB-SubCell"/>
</dbReference>
<dbReference type="InterPro" id="IPR050567">
    <property type="entry name" value="Mitochondrial_Carrier"/>
</dbReference>
<dbReference type="Proteomes" id="UP001516023">
    <property type="component" value="Unassembled WGS sequence"/>
</dbReference>
<accession>A0ABD3PHU4</accession>
<evidence type="ECO:0000256" key="6">
    <source>
        <dbReference type="ARBA" id="ARBA00022989"/>
    </source>
</evidence>
<name>A0ABD3PHU4_9STRA</name>
<feature type="repeat" description="Solcar" evidence="9">
    <location>
        <begin position="230"/>
        <end position="317"/>
    </location>
</feature>
<dbReference type="InterPro" id="IPR018108">
    <property type="entry name" value="MCP_transmembrane"/>
</dbReference>
<dbReference type="Pfam" id="PF00153">
    <property type="entry name" value="Mito_carr"/>
    <property type="match status" value="3"/>
</dbReference>
<keyword evidence="13" id="KW-1185">Reference proteome</keyword>
<evidence type="ECO:0000256" key="1">
    <source>
        <dbReference type="ARBA" id="ARBA00004225"/>
    </source>
</evidence>
<dbReference type="PANTHER" id="PTHR45624">
    <property type="entry name" value="MITOCHONDRIAL BASIC AMINO ACIDS TRANSPORTER-RELATED"/>
    <property type="match status" value="1"/>
</dbReference>
<dbReference type="SUPFAM" id="SSF103506">
    <property type="entry name" value="Mitochondrial carrier"/>
    <property type="match status" value="1"/>
</dbReference>
<feature type="region of interest" description="Disordered" evidence="11">
    <location>
        <begin position="11"/>
        <end position="31"/>
    </location>
</feature>
<sequence length="325" mass="35510">MEEVLSTLARHATRSLSDHEHEQTSPPESSSSLAMHELIAGGIAGSAGIFVGYPLDTLKVRMQMLPSGSSSSVSALLFNPQYGSVWKGVGAPVTMAAFLNAQIFLTYGRSTGLWNEYFGARKEDPSLLRDAVCGGLTGLISAVIMCPTEHVKTRLQIQQKSNVMNGSREASNVVYRDSYHAMRQIHGKYGVTGLFRGVSATALRQGPSFAVYFAAYNHIRDTAAGHGFKDSLLLSMTAGGIAGSLSWAVVYPIDLIKSRIQAMPLDSKLNYSMKAVTRQFLHENGWMALYRGFWLTVIRAFPVNGVIFPTYELTMKALQSTEITR</sequence>
<dbReference type="PANTHER" id="PTHR45624:SF10">
    <property type="entry name" value="SLC (SOLUTE CARRIER) HOMOLOG"/>
    <property type="match status" value="1"/>
</dbReference>
<dbReference type="PROSITE" id="PS50920">
    <property type="entry name" value="SOLCAR"/>
    <property type="match status" value="3"/>
</dbReference>
<evidence type="ECO:0000256" key="9">
    <source>
        <dbReference type="PROSITE-ProRule" id="PRU00282"/>
    </source>
</evidence>